<feature type="binding site" evidence="9">
    <location>
        <position position="162"/>
    </location>
    <ligand>
        <name>Mn(2+)</name>
        <dbReference type="ChEBI" id="CHEBI:29035"/>
    </ligand>
</feature>
<feature type="binding site" evidence="9">
    <location>
        <position position="140"/>
    </location>
    <ligand>
        <name>NADPH</name>
        <dbReference type="ChEBI" id="CHEBI:57783"/>
    </ligand>
</feature>
<feature type="binding site" evidence="9">
    <location>
        <position position="164"/>
    </location>
    <ligand>
        <name>Mn(2+)</name>
        <dbReference type="ChEBI" id="CHEBI:29035"/>
    </ligand>
</feature>
<evidence type="ECO:0000313" key="14">
    <source>
        <dbReference type="Proteomes" id="UP001595823"/>
    </source>
</evidence>
<keyword evidence="3 9" id="KW-0479">Metal-binding</keyword>
<feature type="binding site" evidence="9">
    <location>
        <position position="14"/>
    </location>
    <ligand>
        <name>NADPH</name>
        <dbReference type="ChEBI" id="CHEBI:57783"/>
    </ligand>
</feature>
<feature type="binding site" evidence="9">
    <location>
        <position position="233"/>
    </location>
    <ligand>
        <name>Mn(2+)</name>
        <dbReference type="ChEBI" id="CHEBI:29035"/>
    </ligand>
</feature>
<feature type="domain" description="DXP reductoisomerase C-terminal" evidence="12">
    <location>
        <begin position="274"/>
        <end position="390"/>
    </location>
</feature>
<dbReference type="Pfam" id="PF02670">
    <property type="entry name" value="DXP_reductoisom"/>
    <property type="match status" value="1"/>
</dbReference>
<dbReference type="RefSeq" id="WP_380622937.1">
    <property type="nucleotide sequence ID" value="NZ_JBHSDK010000021.1"/>
</dbReference>
<keyword evidence="6 9" id="KW-0464">Manganese</keyword>
<evidence type="ECO:0000259" key="12">
    <source>
        <dbReference type="Pfam" id="PF13288"/>
    </source>
</evidence>
<evidence type="ECO:0000259" key="11">
    <source>
        <dbReference type="Pfam" id="PF08436"/>
    </source>
</evidence>
<feature type="binding site" evidence="9">
    <location>
        <position position="224"/>
    </location>
    <ligand>
        <name>1-deoxy-D-xylulose 5-phosphate</name>
        <dbReference type="ChEBI" id="CHEBI:57792"/>
    </ligand>
</feature>
<feature type="domain" description="1-deoxy-D-xylulose 5-phosphate reductoisomerase C-terminal" evidence="11">
    <location>
        <begin position="158"/>
        <end position="241"/>
    </location>
</feature>
<dbReference type="PANTHER" id="PTHR30525">
    <property type="entry name" value="1-DEOXY-D-XYLULOSE 5-PHOSPHATE REDUCTOISOMERASE"/>
    <property type="match status" value="1"/>
</dbReference>
<evidence type="ECO:0000256" key="2">
    <source>
        <dbReference type="ARBA" id="ARBA00006825"/>
    </source>
</evidence>
<dbReference type="Pfam" id="PF08436">
    <property type="entry name" value="DXP_redisom_C"/>
    <property type="match status" value="1"/>
</dbReference>
<dbReference type="SUPFAM" id="SSF51735">
    <property type="entry name" value="NAD(P)-binding Rossmann-fold domains"/>
    <property type="match status" value="1"/>
</dbReference>
<evidence type="ECO:0000256" key="9">
    <source>
        <dbReference type="HAMAP-Rule" id="MF_00183"/>
    </source>
</evidence>
<feature type="binding site" evidence="9">
    <location>
        <position position="229"/>
    </location>
    <ligand>
        <name>1-deoxy-D-xylulose 5-phosphate</name>
        <dbReference type="ChEBI" id="CHEBI:57792"/>
    </ligand>
</feature>
<dbReference type="EC" id="1.1.1.267" evidence="9"/>
<dbReference type="Proteomes" id="UP001595823">
    <property type="component" value="Unassembled WGS sequence"/>
</dbReference>
<feature type="binding site" evidence="9">
    <location>
        <position position="211"/>
    </location>
    <ligand>
        <name>1-deoxy-D-xylulose 5-phosphate</name>
        <dbReference type="ChEBI" id="CHEBI:57792"/>
    </ligand>
</feature>
<dbReference type="GO" id="GO:0030604">
    <property type="term" value="F:1-deoxy-D-xylulose-5-phosphate reductoisomerase activity"/>
    <property type="evidence" value="ECO:0007669"/>
    <property type="project" value="UniProtKB-EC"/>
</dbReference>
<feature type="domain" description="1-deoxy-D-xylulose 5-phosphate reductoisomerase N-terminal" evidence="10">
    <location>
        <begin position="7"/>
        <end position="146"/>
    </location>
</feature>
<dbReference type="SUPFAM" id="SSF69055">
    <property type="entry name" value="1-deoxy-D-xylulose-5-phosphate reductoisomerase, C-terminal domain"/>
    <property type="match status" value="1"/>
</dbReference>
<comment type="caution">
    <text evidence="9">Lacks conserved residue(s) required for the propagation of feature annotation.</text>
</comment>
<evidence type="ECO:0000256" key="5">
    <source>
        <dbReference type="ARBA" id="ARBA00023002"/>
    </source>
</evidence>
<comment type="catalytic activity">
    <reaction evidence="8">
        <text>2-C-methyl-D-erythritol 4-phosphate + NADP(+) = 1-deoxy-D-xylulose 5-phosphate + NADPH + H(+)</text>
        <dbReference type="Rhea" id="RHEA:13717"/>
        <dbReference type="ChEBI" id="CHEBI:15378"/>
        <dbReference type="ChEBI" id="CHEBI:57783"/>
        <dbReference type="ChEBI" id="CHEBI:57792"/>
        <dbReference type="ChEBI" id="CHEBI:58262"/>
        <dbReference type="ChEBI" id="CHEBI:58349"/>
        <dbReference type="EC" id="1.1.1.267"/>
    </reaction>
    <physiologicalReaction direction="right-to-left" evidence="8">
        <dbReference type="Rhea" id="RHEA:13719"/>
    </physiologicalReaction>
</comment>
<feature type="binding site" evidence="9">
    <location>
        <position position="163"/>
    </location>
    <ligand>
        <name>1-deoxy-D-xylulose 5-phosphate</name>
        <dbReference type="ChEBI" id="CHEBI:57792"/>
    </ligand>
</feature>
<keyword evidence="9" id="KW-0460">Magnesium</keyword>
<evidence type="ECO:0000256" key="8">
    <source>
        <dbReference type="ARBA" id="ARBA00048543"/>
    </source>
</evidence>
<reference evidence="14" key="1">
    <citation type="journal article" date="2019" name="Int. J. Syst. Evol. Microbiol.">
        <title>The Global Catalogue of Microorganisms (GCM) 10K type strain sequencing project: providing services to taxonomists for standard genome sequencing and annotation.</title>
        <authorList>
            <consortium name="The Broad Institute Genomics Platform"/>
            <consortium name="The Broad Institute Genome Sequencing Center for Infectious Disease"/>
            <person name="Wu L."/>
            <person name="Ma J."/>
        </authorList>
    </citation>
    <scope>NUCLEOTIDE SEQUENCE [LARGE SCALE GENOMIC DNA]</scope>
    <source>
        <strain evidence="14">IBRC-M 10908</strain>
    </source>
</reference>
<feature type="binding site" evidence="9">
    <location>
        <position position="139"/>
    </location>
    <ligand>
        <name>1-deoxy-D-xylulose 5-phosphate</name>
        <dbReference type="ChEBI" id="CHEBI:57792"/>
    </ligand>
</feature>
<feature type="binding site" evidence="9">
    <location>
        <position position="13"/>
    </location>
    <ligand>
        <name>NADPH</name>
        <dbReference type="ChEBI" id="CHEBI:57783"/>
    </ligand>
</feature>
<feature type="binding site" evidence="9">
    <location>
        <position position="230"/>
    </location>
    <ligand>
        <name>1-deoxy-D-xylulose 5-phosphate</name>
        <dbReference type="ChEBI" id="CHEBI:57792"/>
    </ligand>
</feature>
<dbReference type="HAMAP" id="MF_00183">
    <property type="entry name" value="DXP_reductoisom"/>
    <property type="match status" value="1"/>
</dbReference>
<dbReference type="InterPro" id="IPR013644">
    <property type="entry name" value="DXP_reductoisomerase_C"/>
</dbReference>
<protein>
    <recommendedName>
        <fullName evidence="9">1-deoxy-D-xylulose 5-phosphate reductoisomerase</fullName>
        <shortName evidence="9">DXP reductoisomerase</shortName>
        <ecNumber evidence="9">1.1.1.267</ecNumber>
    </recommendedName>
    <alternativeName>
        <fullName evidence="9">1-deoxyxylulose-5-phosphate reductoisomerase</fullName>
    </alternativeName>
    <alternativeName>
        <fullName evidence="9">2-C-methyl-D-erythritol 4-phosphate synthase</fullName>
    </alternativeName>
</protein>
<feature type="binding site" evidence="9">
    <location>
        <position position="15"/>
    </location>
    <ligand>
        <name>NADPH</name>
        <dbReference type="ChEBI" id="CHEBI:57783"/>
    </ligand>
</feature>
<comment type="similarity">
    <text evidence="2 9">Belongs to the DXR family.</text>
</comment>
<feature type="binding site" evidence="9">
    <location>
        <position position="16"/>
    </location>
    <ligand>
        <name>NADPH</name>
        <dbReference type="ChEBI" id="CHEBI:57783"/>
    </ligand>
</feature>
<feature type="binding site" evidence="9">
    <location>
        <position position="138"/>
    </location>
    <ligand>
        <name>NADPH</name>
        <dbReference type="ChEBI" id="CHEBI:57783"/>
    </ligand>
</feature>
<dbReference type="EMBL" id="JBHSDK010000021">
    <property type="protein sequence ID" value="MFC4336733.1"/>
    <property type="molecule type" value="Genomic_DNA"/>
</dbReference>
<evidence type="ECO:0000256" key="3">
    <source>
        <dbReference type="ARBA" id="ARBA00022723"/>
    </source>
</evidence>
<evidence type="ECO:0000313" key="13">
    <source>
        <dbReference type="EMBL" id="MFC4336733.1"/>
    </source>
</evidence>
<dbReference type="InterPro" id="IPR013512">
    <property type="entry name" value="DXP_reductoisomerase_N"/>
</dbReference>
<keyword evidence="14" id="KW-1185">Reference proteome</keyword>
<dbReference type="PIRSF" id="PIRSF006205">
    <property type="entry name" value="Dxp_reductismrs"/>
    <property type="match status" value="1"/>
</dbReference>
<evidence type="ECO:0000256" key="4">
    <source>
        <dbReference type="ARBA" id="ARBA00022857"/>
    </source>
</evidence>
<evidence type="ECO:0000256" key="1">
    <source>
        <dbReference type="ARBA" id="ARBA00005094"/>
    </source>
</evidence>
<dbReference type="InterPro" id="IPR036291">
    <property type="entry name" value="NAD(P)-bd_dom_sf"/>
</dbReference>
<comment type="caution">
    <text evidence="13">The sequence shown here is derived from an EMBL/GenBank/DDBJ whole genome shotgun (WGS) entry which is preliminary data.</text>
</comment>
<feature type="binding site" evidence="9">
    <location>
        <position position="188"/>
    </location>
    <ligand>
        <name>1-deoxy-D-xylulose 5-phosphate</name>
        <dbReference type="ChEBI" id="CHEBI:57792"/>
    </ligand>
</feature>
<evidence type="ECO:0000259" key="10">
    <source>
        <dbReference type="Pfam" id="PF02670"/>
    </source>
</evidence>
<gene>
    <name evidence="9 13" type="primary">dxr</name>
    <name evidence="13" type="ORF">ACFPET_16150</name>
</gene>
<feature type="binding site" evidence="9">
    <location>
        <position position="217"/>
    </location>
    <ligand>
        <name>NADPH</name>
        <dbReference type="ChEBI" id="CHEBI:57783"/>
    </ligand>
</feature>
<dbReference type="InterPro" id="IPR026877">
    <property type="entry name" value="DXPR_C"/>
</dbReference>
<dbReference type="NCBIfam" id="TIGR00243">
    <property type="entry name" value="Dxr"/>
    <property type="match status" value="1"/>
</dbReference>
<dbReference type="PANTHER" id="PTHR30525:SF0">
    <property type="entry name" value="1-DEOXY-D-XYLULOSE 5-PHOSPHATE REDUCTOISOMERASE, CHLOROPLASTIC"/>
    <property type="match status" value="1"/>
</dbReference>
<dbReference type="Pfam" id="PF13288">
    <property type="entry name" value="DXPR_C"/>
    <property type="match status" value="1"/>
</dbReference>
<dbReference type="InterPro" id="IPR003821">
    <property type="entry name" value="DXP_reductoisomerase"/>
</dbReference>
<feature type="binding site" evidence="9">
    <location>
        <position position="233"/>
    </location>
    <ligand>
        <name>1-deoxy-D-xylulose 5-phosphate</name>
        <dbReference type="ChEBI" id="CHEBI:57792"/>
    </ligand>
</feature>
<keyword evidence="7 9" id="KW-0414">Isoprene biosynthesis</keyword>
<feature type="binding site" evidence="9">
    <location>
        <position position="164"/>
    </location>
    <ligand>
        <name>1-deoxy-D-xylulose 5-phosphate</name>
        <dbReference type="ChEBI" id="CHEBI:57792"/>
    </ligand>
</feature>
<sequence length="398" mass="40951">MSELREITLLGSTGSIGTQAIDIITANPDRFAVTALGAGGGNPRLLAEQAIALAPKAVGIADESAAEPFLQAYKALGGKGAPEIVTGPEAMADLAGRPGSGPGNGGTAHTVLNGVNGSLGLAPTLAALKAGHTLALANKESLIAGGPLVAEAAAPGQIVPVDSEHSALAQSLRSGTPGEVAKLIVTASGGPFRGRKRSELENVTVEEALAHPTWAMGPVITINSATMMNKSLEVIEAHELFGVPYDRIEVTVHPQSVVHSLVEFADGNTIAQASPPDMRLPISHALAWPGRVPGSARPVDWTRSHTWTFEPLDDEAFPAVALAREVGTRGGVYPAIFNASNEEAVEAFRRGAISFTGIVDTVADVVAAAPEFAAPRDIADVLAAEDWARARAREILAG</sequence>
<comment type="pathway">
    <text evidence="1 9">Isoprenoid biosynthesis; isopentenyl diphosphate biosynthesis via DXP pathway; isopentenyl diphosphate from 1-deoxy-D-xylulose 5-phosphate: step 1/6.</text>
</comment>
<accession>A0ABV8U0V3</accession>
<dbReference type="SUPFAM" id="SSF55347">
    <property type="entry name" value="Glyceraldehyde-3-phosphate dehydrogenase-like, C-terminal domain"/>
    <property type="match status" value="1"/>
</dbReference>
<dbReference type="Gene3D" id="1.10.1740.10">
    <property type="match status" value="1"/>
</dbReference>
<evidence type="ECO:0000256" key="6">
    <source>
        <dbReference type="ARBA" id="ARBA00023211"/>
    </source>
</evidence>
<feature type="binding site" evidence="9">
    <location>
        <position position="39"/>
    </location>
    <ligand>
        <name>NADPH</name>
        <dbReference type="ChEBI" id="CHEBI:57783"/>
    </ligand>
</feature>
<proteinExistence type="inferred from homology"/>
<dbReference type="InterPro" id="IPR036169">
    <property type="entry name" value="DXPR_C_sf"/>
</dbReference>
<comment type="function">
    <text evidence="9">Catalyzes the NADPH-dependent rearrangement and reduction of 1-deoxy-D-xylulose-5-phosphate (DXP) to 2-C-methyl-D-erythritol 4-phosphate (MEP).</text>
</comment>
<keyword evidence="4 9" id="KW-0521">NADP</keyword>
<feature type="binding site" evidence="9">
    <location>
        <position position="42"/>
    </location>
    <ligand>
        <name>NADPH</name>
        <dbReference type="ChEBI" id="CHEBI:57783"/>
    </ligand>
</feature>
<evidence type="ECO:0000256" key="7">
    <source>
        <dbReference type="ARBA" id="ARBA00023229"/>
    </source>
</evidence>
<comment type="cofactor">
    <cofactor evidence="9">
        <name>Mg(2+)</name>
        <dbReference type="ChEBI" id="CHEBI:18420"/>
    </cofactor>
    <cofactor evidence="9">
        <name>Mn(2+)</name>
        <dbReference type="ChEBI" id="CHEBI:29035"/>
    </cofactor>
</comment>
<dbReference type="Gene3D" id="3.40.50.720">
    <property type="entry name" value="NAD(P)-binding Rossmann-like Domain"/>
    <property type="match status" value="1"/>
</dbReference>
<organism evidence="13 14">
    <name type="scientific">Salininema proteolyticum</name>
    <dbReference type="NCBI Taxonomy" id="1607685"/>
    <lineage>
        <taxon>Bacteria</taxon>
        <taxon>Bacillati</taxon>
        <taxon>Actinomycetota</taxon>
        <taxon>Actinomycetes</taxon>
        <taxon>Glycomycetales</taxon>
        <taxon>Glycomycetaceae</taxon>
        <taxon>Salininema</taxon>
    </lineage>
</organism>
<name>A0ABV8U0V3_9ACTN</name>
<keyword evidence="5 9" id="KW-0560">Oxidoreductase</keyword>